<evidence type="ECO:0000313" key="2">
    <source>
        <dbReference type="Proteomes" id="UP000320176"/>
    </source>
</evidence>
<dbReference type="RefSeq" id="WP_146521111.1">
    <property type="nucleotide sequence ID" value="NZ_CP151726.1"/>
</dbReference>
<name>A0A5C6AXK9_9BACT</name>
<keyword evidence="2" id="KW-1185">Reference proteome</keyword>
<evidence type="ECO:0008006" key="3">
    <source>
        <dbReference type="Google" id="ProtNLM"/>
    </source>
</evidence>
<gene>
    <name evidence="1" type="ORF">Pla52n_39240</name>
</gene>
<dbReference type="Proteomes" id="UP000320176">
    <property type="component" value="Unassembled WGS sequence"/>
</dbReference>
<reference evidence="1 2" key="1">
    <citation type="submission" date="2019-02" db="EMBL/GenBank/DDBJ databases">
        <title>Deep-cultivation of Planctomycetes and their phenomic and genomic characterization uncovers novel biology.</title>
        <authorList>
            <person name="Wiegand S."/>
            <person name="Jogler M."/>
            <person name="Boedeker C."/>
            <person name="Pinto D."/>
            <person name="Vollmers J."/>
            <person name="Rivas-Marin E."/>
            <person name="Kohn T."/>
            <person name="Peeters S.H."/>
            <person name="Heuer A."/>
            <person name="Rast P."/>
            <person name="Oberbeckmann S."/>
            <person name="Bunk B."/>
            <person name="Jeske O."/>
            <person name="Meyerdierks A."/>
            <person name="Storesund J.E."/>
            <person name="Kallscheuer N."/>
            <person name="Luecker S."/>
            <person name="Lage O.M."/>
            <person name="Pohl T."/>
            <person name="Merkel B.J."/>
            <person name="Hornburger P."/>
            <person name="Mueller R.-W."/>
            <person name="Bruemmer F."/>
            <person name="Labrenz M."/>
            <person name="Spormann A.M."/>
            <person name="Op Den Camp H."/>
            <person name="Overmann J."/>
            <person name="Amann R."/>
            <person name="Jetten M.S.M."/>
            <person name="Mascher T."/>
            <person name="Medema M.H."/>
            <person name="Devos D.P."/>
            <person name="Kaster A.-K."/>
            <person name="Ovreas L."/>
            <person name="Rohde M."/>
            <person name="Galperin M.Y."/>
            <person name="Jogler C."/>
        </authorList>
    </citation>
    <scope>NUCLEOTIDE SEQUENCE [LARGE SCALE GENOMIC DNA]</scope>
    <source>
        <strain evidence="1 2">Pla52n</strain>
    </source>
</reference>
<dbReference type="AlphaFoldDB" id="A0A5C6AXK9"/>
<protein>
    <recommendedName>
        <fullName evidence="3">Class I SAM-dependent methyltransferase</fullName>
    </recommendedName>
</protein>
<dbReference type="EMBL" id="SJPN01000004">
    <property type="protein sequence ID" value="TWU02864.1"/>
    <property type="molecule type" value="Genomic_DNA"/>
</dbReference>
<dbReference type="OrthoDB" id="581496at2"/>
<accession>A0A5C6AXK9</accession>
<proteinExistence type="predicted"/>
<evidence type="ECO:0000313" key="1">
    <source>
        <dbReference type="EMBL" id="TWU02864.1"/>
    </source>
</evidence>
<comment type="caution">
    <text evidence="1">The sequence shown here is derived from an EMBL/GenBank/DDBJ whole genome shotgun (WGS) entry which is preliminary data.</text>
</comment>
<sequence>MNLTQLIKAVLDKAYSYIDLPDETAKNAAIKTRLGELSHAYRQLTKEDGIAIDYSDPVSRFAYIYKYTIGHADYIMQIIRRHEELTTLFDEDELDVACIGGGPGSDFLGVLKYMLKRDKKLALTCYLFDRERSWGDSWSGVAKVLKPDFPIYPVFQQLDVTDRSTWSAYNDYLNSRLFTLSYFMSEVYKFRDTAEPYFAETFDRLTPGTKVLFVDNRDQAGRFVGWFDELAAAHNLEILVGRNENMSFSNDEEKTDLGEFFKKFDWPKRTSDLVYRIAQKQ</sequence>
<organism evidence="1 2">
    <name type="scientific">Stieleria varia</name>
    <dbReference type="NCBI Taxonomy" id="2528005"/>
    <lineage>
        <taxon>Bacteria</taxon>
        <taxon>Pseudomonadati</taxon>
        <taxon>Planctomycetota</taxon>
        <taxon>Planctomycetia</taxon>
        <taxon>Pirellulales</taxon>
        <taxon>Pirellulaceae</taxon>
        <taxon>Stieleria</taxon>
    </lineage>
</organism>